<reference evidence="2 3" key="1">
    <citation type="submission" date="2016-10" db="EMBL/GenBank/DDBJ databases">
        <authorList>
            <person name="de Groot N.N."/>
        </authorList>
    </citation>
    <scope>NUCLEOTIDE SEQUENCE [LARGE SCALE GENOMIC DNA]</scope>
    <source>
        <strain evidence="2 3">CGMCC 4.3519</strain>
    </source>
</reference>
<dbReference type="AlphaFoldDB" id="A0A1H8ZMM6"/>
<protein>
    <submittedName>
        <fullName evidence="2">Uncharacterized protein</fullName>
    </submittedName>
</protein>
<proteinExistence type="predicted"/>
<feature type="region of interest" description="Disordered" evidence="1">
    <location>
        <begin position="1"/>
        <end position="35"/>
    </location>
</feature>
<evidence type="ECO:0000256" key="1">
    <source>
        <dbReference type="SAM" id="MobiDB-lite"/>
    </source>
</evidence>
<feature type="compositionally biased region" description="Low complexity" evidence="1">
    <location>
        <begin position="162"/>
        <end position="176"/>
    </location>
</feature>
<accession>A0A1H8ZMM6</accession>
<organism evidence="2 3">
    <name type="scientific">Streptomyces radiopugnans</name>
    <dbReference type="NCBI Taxonomy" id="403935"/>
    <lineage>
        <taxon>Bacteria</taxon>
        <taxon>Bacillati</taxon>
        <taxon>Actinomycetota</taxon>
        <taxon>Actinomycetes</taxon>
        <taxon>Kitasatosporales</taxon>
        <taxon>Streptomycetaceae</taxon>
        <taxon>Streptomyces</taxon>
    </lineage>
</organism>
<dbReference type="STRING" id="403935.SAMN05216481_101621"/>
<sequence>MTDERTGDRAAGRPGDRPDDRPDRAHRRPPGVDDATVEAVGKVTEALEATERARGHLYSFHQMTGRSDLLLGEAVELLREAGHAEEAELLETEILGRNVIPGHWTFQIVEGYDSHYYKPFTRLEERVRDRLTGGLKHLYEAEMKEARRTHGHPAHTARPDTTRPGTARTGTAPPGA</sequence>
<dbReference type="Proteomes" id="UP000199055">
    <property type="component" value="Unassembled WGS sequence"/>
</dbReference>
<dbReference type="RefSeq" id="WP_093655027.1">
    <property type="nucleotide sequence ID" value="NZ_FOET01000001.1"/>
</dbReference>
<gene>
    <name evidence="2" type="ORF">SAMN05216481_101621</name>
</gene>
<evidence type="ECO:0000313" key="2">
    <source>
        <dbReference type="EMBL" id="SEP65655.1"/>
    </source>
</evidence>
<name>A0A1H8ZMM6_9ACTN</name>
<feature type="region of interest" description="Disordered" evidence="1">
    <location>
        <begin position="145"/>
        <end position="176"/>
    </location>
</feature>
<evidence type="ECO:0000313" key="3">
    <source>
        <dbReference type="Proteomes" id="UP000199055"/>
    </source>
</evidence>
<dbReference type="EMBL" id="FOET01000001">
    <property type="protein sequence ID" value="SEP65655.1"/>
    <property type="molecule type" value="Genomic_DNA"/>
</dbReference>
<feature type="compositionally biased region" description="Basic and acidic residues" evidence="1">
    <location>
        <begin position="1"/>
        <end position="23"/>
    </location>
</feature>
<keyword evidence="3" id="KW-1185">Reference proteome</keyword>